<gene>
    <name evidence="9" type="primary">waaA</name>
    <name evidence="9" type="ORF">GCM10009107_47180</name>
</gene>
<comment type="function">
    <text evidence="7">Involved in lipopolysaccharide (LPS) biosynthesis. Catalyzes the transfer of 3-deoxy-D-manno-octulosonate (Kdo) residue(s) from CMP-Kdo to lipid IV(A), the tetraacyldisaccharide-1,4'-bisphosphate precursor of lipid A.</text>
</comment>
<organism evidence="9 10">
    <name type="scientific">Ideonella azotifigens</name>
    <dbReference type="NCBI Taxonomy" id="513160"/>
    <lineage>
        <taxon>Bacteria</taxon>
        <taxon>Pseudomonadati</taxon>
        <taxon>Pseudomonadota</taxon>
        <taxon>Betaproteobacteria</taxon>
        <taxon>Burkholderiales</taxon>
        <taxon>Sphaerotilaceae</taxon>
        <taxon>Ideonella</taxon>
    </lineage>
</organism>
<proteinExistence type="inferred from homology"/>
<evidence type="ECO:0000313" key="10">
    <source>
        <dbReference type="Proteomes" id="UP001500279"/>
    </source>
</evidence>
<dbReference type="Proteomes" id="UP001500279">
    <property type="component" value="Unassembled WGS sequence"/>
</dbReference>
<dbReference type="Gene3D" id="3.40.50.2000">
    <property type="entry name" value="Glycogen Phosphorylase B"/>
    <property type="match status" value="1"/>
</dbReference>
<evidence type="ECO:0000256" key="1">
    <source>
        <dbReference type="ARBA" id="ARBA00004713"/>
    </source>
</evidence>
<dbReference type="Gene3D" id="3.40.50.11720">
    <property type="entry name" value="3-Deoxy-D-manno-octulosonic-acid transferase, N-terminal domain"/>
    <property type="match status" value="1"/>
</dbReference>
<evidence type="ECO:0000256" key="2">
    <source>
        <dbReference type="ARBA" id="ARBA00012621"/>
    </source>
</evidence>
<keyword evidence="7" id="KW-1003">Cell membrane</keyword>
<dbReference type="InterPro" id="IPR039901">
    <property type="entry name" value="Kdotransferase"/>
</dbReference>
<evidence type="ECO:0000256" key="5">
    <source>
        <dbReference type="ARBA" id="ARBA00031445"/>
    </source>
</evidence>
<keyword evidence="7" id="KW-0448">Lipopolysaccharide biosynthesis</keyword>
<evidence type="ECO:0000256" key="3">
    <source>
        <dbReference type="ARBA" id="ARBA00019077"/>
    </source>
</evidence>
<evidence type="ECO:0000313" key="9">
    <source>
        <dbReference type="EMBL" id="GAA0762566.1"/>
    </source>
</evidence>
<accession>A0ABN1KCR4</accession>
<dbReference type="PANTHER" id="PTHR42755">
    <property type="entry name" value="3-DEOXY-MANNO-OCTULOSONATE CYTIDYLYLTRANSFERASE"/>
    <property type="match status" value="1"/>
</dbReference>
<dbReference type="InterPro" id="IPR007507">
    <property type="entry name" value="Glycos_transf_N"/>
</dbReference>
<dbReference type="Pfam" id="PF04413">
    <property type="entry name" value="Glycos_transf_N"/>
    <property type="match status" value="1"/>
</dbReference>
<dbReference type="InterPro" id="IPR038107">
    <property type="entry name" value="Glycos_transf_N_sf"/>
</dbReference>
<evidence type="ECO:0000256" key="6">
    <source>
        <dbReference type="ARBA" id="ARBA00049183"/>
    </source>
</evidence>
<evidence type="ECO:0000259" key="8">
    <source>
        <dbReference type="Pfam" id="PF04413"/>
    </source>
</evidence>
<dbReference type="RefSeq" id="WP_231012786.1">
    <property type="nucleotide sequence ID" value="NZ_BAAAEW010000033.1"/>
</dbReference>
<dbReference type="PANTHER" id="PTHR42755:SF1">
    <property type="entry name" value="3-DEOXY-D-MANNO-OCTULOSONIC ACID TRANSFERASE, MITOCHONDRIAL-RELATED"/>
    <property type="match status" value="1"/>
</dbReference>
<dbReference type="SUPFAM" id="SSF53756">
    <property type="entry name" value="UDP-Glycosyltransferase/glycogen phosphorylase"/>
    <property type="match status" value="1"/>
</dbReference>
<comment type="subcellular location">
    <subcellularLocation>
        <location evidence="7">Cell membrane</location>
    </subcellularLocation>
</comment>
<feature type="domain" description="3-deoxy-D-manno-octulosonic-acid transferase N-terminal" evidence="8">
    <location>
        <begin position="58"/>
        <end position="231"/>
    </location>
</feature>
<evidence type="ECO:0000256" key="4">
    <source>
        <dbReference type="ARBA" id="ARBA00022679"/>
    </source>
</evidence>
<comment type="catalytic activity">
    <reaction evidence="6 7">
        <text>lipid IVA (E. coli) + CMP-3-deoxy-beta-D-manno-octulosonate = alpha-Kdo-(2-&gt;6)-lipid IVA (E. coli) + CMP + H(+)</text>
        <dbReference type="Rhea" id="RHEA:28066"/>
        <dbReference type="ChEBI" id="CHEBI:15378"/>
        <dbReference type="ChEBI" id="CHEBI:58603"/>
        <dbReference type="ChEBI" id="CHEBI:60364"/>
        <dbReference type="ChEBI" id="CHEBI:60377"/>
        <dbReference type="ChEBI" id="CHEBI:85987"/>
        <dbReference type="EC" id="2.4.99.12"/>
    </reaction>
</comment>
<sequence length="445" mass="47257">MRSLPLPRIELALVAERAVVSQGLARAAYSTLFRLLIPAYLLRLWLRGRAEPGYRVALPQRLGFGEPAIAPGALWLHAVSLGETKAAAALVDALRVQRPGLRLLLTHGTATGREAGQALLRQGDAQAWLPVDTPGAVRRFLRATRPAAGVLMETEIWPNLLHEAGRAGLPMVLANARLSERSARKGERLRALMAPAVQALALALAQSEADAQRLRSAGVPDVQVAGNLKYDLQPPAAQQAIGEAWRAALARPVVVLANSRDGEEALLLREWGQAFAGRRERPLLLIVPRHPQRFDDVARLVAQSGLSLARRSAWTADEPPAEAAQADVWLGDSLGEMSLYYSLADVALLGGSFLPLGGHNLIEAAANGCPIVVGPSTFNFAEAAQLALAAGAARSAQDVPQALAMAKDWLAHPLALSEAVAHAQAFAARHRGAAARMAAAILARC</sequence>
<keyword evidence="4 7" id="KW-0808">Transferase</keyword>
<dbReference type="EMBL" id="BAAAEW010000033">
    <property type="protein sequence ID" value="GAA0762566.1"/>
    <property type="molecule type" value="Genomic_DNA"/>
</dbReference>
<comment type="similarity">
    <text evidence="7">Belongs to the glycosyltransferase group 1 family.</text>
</comment>
<reference evidence="9 10" key="1">
    <citation type="journal article" date="2019" name="Int. J. Syst. Evol. Microbiol.">
        <title>The Global Catalogue of Microorganisms (GCM) 10K type strain sequencing project: providing services to taxonomists for standard genome sequencing and annotation.</title>
        <authorList>
            <consortium name="The Broad Institute Genomics Platform"/>
            <consortium name="The Broad Institute Genome Sequencing Center for Infectious Disease"/>
            <person name="Wu L."/>
            <person name="Ma J."/>
        </authorList>
    </citation>
    <scope>NUCLEOTIDE SEQUENCE [LARGE SCALE GENOMIC DNA]</scope>
    <source>
        <strain evidence="9 10">JCM 15503</strain>
    </source>
</reference>
<keyword evidence="10" id="KW-1185">Reference proteome</keyword>
<evidence type="ECO:0000256" key="7">
    <source>
        <dbReference type="RuleBase" id="RU365103"/>
    </source>
</evidence>
<dbReference type="GO" id="GO:0016740">
    <property type="term" value="F:transferase activity"/>
    <property type="evidence" value="ECO:0007669"/>
    <property type="project" value="UniProtKB-KW"/>
</dbReference>
<name>A0ABN1KCR4_9BURK</name>
<keyword evidence="7" id="KW-0472">Membrane</keyword>
<comment type="pathway">
    <text evidence="1 7">Bacterial outer membrane biogenesis; LPS core biosynthesis.</text>
</comment>
<dbReference type="EC" id="2.4.99.12" evidence="2 7"/>
<comment type="caution">
    <text evidence="9">The sequence shown here is derived from an EMBL/GenBank/DDBJ whole genome shotgun (WGS) entry which is preliminary data.</text>
</comment>
<protein>
    <recommendedName>
        <fullName evidence="3 7">3-deoxy-D-manno-octulosonic acid transferase</fullName>
        <shortName evidence="7">Kdo transferase</shortName>
        <ecNumber evidence="2 7">2.4.99.12</ecNumber>
    </recommendedName>
    <alternativeName>
        <fullName evidence="5 7">Lipid IV(A) 3-deoxy-D-manno-octulosonic acid transferase</fullName>
    </alternativeName>
</protein>